<evidence type="ECO:0000313" key="3">
    <source>
        <dbReference type="EMBL" id="KAG5856104.1"/>
    </source>
</evidence>
<accession>A0A9D3MW95</accession>
<dbReference type="EMBL" id="JAFIRN010000001">
    <property type="protein sequence ID" value="KAG5856104.1"/>
    <property type="molecule type" value="Genomic_DNA"/>
</dbReference>
<dbReference type="Gene3D" id="2.60.40.10">
    <property type="entry name" value="Immunoglobulins"/>
    <property type="match status" value="1"/>
</dbReference>
<dbReference type="InterPro" id="IPR036179">
    <property type="entry name" value="Ig-like_dom_sf"/>
</dbReference>
<feature type="domain" description="Ig-like" evidence="2">
    <location>
        <begin position="78"/>
        <end position="154"/>
    </location>
</feature>
<evidence type="ECO:0000259" key="2">
    <source>
        <dbReference type="PROSITE" id="PS50835"/>
    </source>
</evidence>
<dbReference type="PROSITE" id="PS50835">
    <property type="entry name" value="IG_LIKE"/>
    <property type="match status" value="1"/>
</dbReference>
<feature type="transmembrane region" description="Helical" evidence="1">
    <location>
        <begin position="175"/>
        <end position="200"/>
    </location>
</feature>
<keyword evidence="1" id="KW-0472">Membrane</keyword>
<evidence type="ECO:0000256" key="1">
    <source>
        <dbReference type="SAM" id="Phobius"/>
    </source>
</evidence>
<keyword evidence="1" id="KW-1133">Transmembrane helix</keyword>
<dbReference type="Proteomes" id="UP001044222">
    <property type="component" value="Unassembled WGS sequence"/>
</dbReference>
<evidence type="ECO:0000313" key="4">
    <source>
        <dbReference type="Proteomes" id="UP001044222"/>
    </source>
</evidence>
<dbReference type="InterPro" id="IPR013783">
    <property type="entry name" value="Ig-like_fold"/>
</dbReference>
<reference evidence="3" key="1">
    <citation type="submission" date="2021-01" db="EMBL/GenBank/DDBJ databases">
        <title>A chromosome-scale assembly of European eel, Anguilla anguilla.</title>
        <authorList>
            <person name="Henkel C."/>
            <person name="Jong-Raadsen S.A."/>
            <person name="Dufour S."/>
            <person name="Weltzien F.-A."/>
            <person name="Palstra A.P."/>
            <person name="Pelster B."/>
            <person name="Spaink H.P."/>
            <person name="Van Den Thillart G.E."/>
            <person name="Jansen H."/>
            <person name="Zahm M."/>
            <person name="Klopp C."/>
            <person name="Cedric C."/>
            <person name="Louis A."/>
            <person name="Berthelot C."/>
            <person name="Parey E."/>
            <person name="Roest Crollius H."/>
            <person name="Montfort J."/>
            <person name="Robinson-Rechavi M."/>
            <person name="Bucao C."/>
            <person name="Bouchez O."/>
            <person name="Gislard M."/>
            <person name="Lluch J."/>
            <person name="Milhes M."/>
            <person name="Lampietro C."/>
            <person name="Lopez Roques C."/>
            <person name="Donnadieu C."/>
            <person name="Braasch I."/>
            <person name="Desvignes T."/>
            <person name="Postlethwait J."/>
            <person name="Bobe J."/>
            <person name="Guiguen Y."/>
            <person name="Dirks R."/>
        </authorList>
    </citation>
    <scope>NUCLEOTIDE SEQUENCE</scope>
    <source>
        <strain evidence="3">Tag_6206</strain>
        <tissue evidence="3">Liver</tissue>
    </source>
</reference>
<dbReference type="Pfam" id="PF13927">
    <property type="entry name" value="Ig_3"/>
    <property type="match status" value="1"/>
</dbReference>
<organism evidence="3 4">
    <name type="scientific">Anguilla anguilla</name>
    <name type="common">European freshwater eel</name>
    <name type="synonym">Muraena anguilla</name>
    <dbReference type="NCBI Taxonomy" id="7936"/>
    <lineage>
        <taxon>Eukaryota</taxon>
        <taxon>Metazoa</taxon>
        <taxon>Chordata</taxon>
        <taxon>Craniata</taxon>
        <taxon>Vertebrata</taxon>
        <taxon>Euteleostomi</taxon>
        <taxon>Actinopterygii</taxon>
        <taxon>Neopterygii</taxon>
        <taxon>Teleostei</taxon>
        <taxon>Anguilliformes</taxon>
        <taxon>Anguillidae</taxon>
        <taxon>Anguilla</taxon>
    </lineage>
</organism>
<dbReference type="SUPFAM" id="SSF48726">
    <property type="entry name" value="Immunoglobulin"/>
    <property type="match status" value="1"/>
</dbReference>
<dbReference type="InterPro" id="IPR007110">
    <property type="entry name" value="Ig-like_dom"/>
</dbReference>
<keyword evidence="1" id="KW-0812">Transmembrane</keyword>
<protein>
    <recommendedName>
        <fullName evidence="2">Ig-like domain-containing protein</fullName>
    </recommendedName>
</protein>
<name>A0A9D3MW95_ANGAN</name>
<gene>
    <name evidence="3" type="ORF">ANANG_G00004470</name>
</gene>
<proteinExistence type="predicted"/>
<dbReference type="AlphaFoldDB" id="A0A9D3MW95"/>
<keyword evidence="4" id="KW-1185">Reference proteome</keyword>
<sequence length="220" mass="23854">MWRIVSSLPPFVQFESGAPVMLEGDLVKMSCPPLPPVNNYVWSYLNRSSGVVREIGYDRSFPRGSPRWGTLDKRLLPPSVVVVSSQGSVVLEGSGLVTLKCVPTSGPSLITWSWNKLGGAEPQKVGAEQTLTLRRIGDSGVYECQARTSTLNLTQVNSSLPHQVNIIPSPVGLPVGMAALALGLLCLFLLLLLGVWVFLYRGTNPTALNKLSHDPHPEVR</sequence>
<comment type="caution">
    <text evidence="3">The sequence shown here is derived from an EMBL/GenBank/DDBJ whole genome shotgun (WGS) entry which is preliminary data.</text>
</comment>
<dbReference type="CDD" id="cd00096">
    <property type="entry name" value="Ig"/>
    <property type="match status" value="1"/>
</dbReference>